<feature type="compositionally biased region" description="Low complexity" evidence="1">
    <location>
        <begin position="45"/>
        <end position="54"/>
    </location>
</feature>
<protein>
    <submittedName>
        <fullName evidence="2">Uncharacterized protein</fullName>
    </submittedName>
</protein>
<evidence type="ECO:0000313" key="2">
    <source>
        <dbReference type="EMBL" id="GLY75384.1"/>
    </source>
</evidence>
<feature type="region of interest" description="Disordered" evidence="1">
    <location>
        <begin position="1"/>
        <end position="64"/>
    </location>
</feature>
<feature type="region of interest" description="Disordered" evidence="1">
    <location>
        <begin position="84"/>
        <end position="117"/>
    </location>
</feature>
<evidence type="ECO:0000256" key="1">
    <source>
        <dbReference type="SAM" id="MobiDB-lite"/>
    </source>
</evidence>
<gene>
    <name evidence="2" type="ORF">Airi01_036510</name>
</gene>
<accession>A0A9W6VQ06</accession>
<dbReference type="AlphaFoldDB" id="A0A9W6VQ06"/>
<name>A0A9W6VQ06_9ACTN</name>
<organism evidence="2 3">
    <name type="scientific">Actinoallomurus iriomotensis</name>
    <dbReference type="NCBI Taxonomy" id="478107"/>
    <lineage>
        <taxon>Bacteria</taxon>
        <taxon>Bacillati</taxon>
        <taxon>Actinomycetota</taxon>
        <taxon>Actinomycetes</taxon>
        <taxon>Streptosporangiales</taxon>
        <taxon>Thermomonosporaceae</taxon>
        <taxon>Actinoallomurus</taxon>
    </lineage>
</organism>
<evidence type="ECO:0000313" key="3">
    <source>
        <dbReference type="Proteomes" id="UP001165135"/>
    </source>
</evidence>
<dbReference type="Proteomes" id="UP001165135">
    <property type="component" value="Unassembled WGS sequence"/>
</dbReference>
<comment type="caution">
    <text evidence="2">The sequence shown here is derived from an EMBL/GenBank/DDBJ whole genome shotgun (WGS) entry which is preliminary data.</text>
</comment>
<proteinExistence type="predicted"/>
<dbReference type="EMBL" id="BSTJ01000004">
    <property type="protein sequence ID" value="GLY75384.1"/>
    <property type="molecule type" value="Genomic_DNA"/>
</dbReference>
<reference evidence="2" key="1">
    <citation type="submission" date="2023-03" db="EMBL/GenBank/DDBJ databases">
        <title>Actinoallomurus iriomotensis NBRC 103681.</title>
        <authorList>
            <person name="Ichikawa N."/>
            <person name="Sato H."/>
            <person name="Tonouchi N."/>
        </authorList>
    </citation>
    <scope>NUCLEOTIDE SEQUENCE</scope>
    <source>
        <strain evidence="2">NBRC 103681</strain>
    </source>
</reference>
<sequence>MPGNHTATTPVGREPTLTSPWLGTLLEPWDPTQTCPVPDARADADGAADGGVPRTGAPLPPKGEHAARATADAAATARCHRCIPAPSRLRSPALPRDLTPPADRPSRARRRPEVDDG</sequence>